<keyword evidence="1" id="KW-0732">Signal</keyword>
<accession>A0A1A7BMJ6</accession>
<organism evidence="2 3">
    <name type="scientific">Erythrobacter dokdonensis DSW-74</name>
    <dbReference type="NCBI Taxonomy" id="1300349"/>
    <lineage>
        <taxon>Bacteria</taxon>
        <taxon>Pseudomonadati</taxon>
        <taxon>Pseudomonadota</taxon>
        <taxon>Alphaproteobacteria</taxon>
        <taxon>Sphingomonadales</taxon>
        <taxon>Erythrobacteraceae</taxon>
        <taxon>Erythrobacter/Porphyrobacter group</taxon>
        <taxon>Erythrobacter</taxon>
    </lineage>
</organism>
<sequence>MKTFALGLATLAIAMPPMAHAKPSGEKTGGSWSSRDCNSTGCFYTYCKIDHTTDPTNGGGYGSAGGTSCYTIFIPIYAEALAPE</sequence>
<proteinExistence type="predicted"/>
<gene>
    <name evidence="2" type="ORF">I603_0511</name>
</gene>
<comment type="caution">
    <text evidence="2">The sequence shown here is derived from an EMBL/GenBank/DDBJ whole genome shotgun (WGS) entry which is preliminary data.</text>
</comment>
<protein>
    <submittedName>
        <fullName evidence="2">Uncharacterized protein</fullName>
    </submittedName>
</protein>
<dbReference type="Proteomes" id="UP000092484">
    <property type="component" value="Unassembled WGS sequence"/>
</dbReference>
<keyword evidence="3" id="KW-1185">Reference proteome</keyword>
<evidence type="ECO:0000313" key="3">
    <source>
        <dbReference type="Proteomes" id="UP000092484"/>
    </source>
</evidence>
<reference evidence="2 3" key="1">
    <citation type="submission" date="2016-06" db="EMBL/GenBank/DDBJ databases">
        <title>Genome sequence of Porphyrobacter dokdonensis DSW-74.</title>
        <authorList>
            <person name="Kim J.F."/>
            <person name="Song J.Y."/>
        </authorList>
    </citation>
    <scope>NUCLEOTIDE SEQUENCE [LARGE SCALE GENOMIC DNA]</scope>
    <source>
        <strain evidence="2 3">DSW-74</strain>
    </source>
</reference>
<name>A0A1A7BMJ6_9SPHN</name>
<feature type="chain" id="PRO_5008355173" evidence="1">
    <location>
        <begin position="22"/>
        <end position="84"/>
    </location>
</feature>
<dbReference type="EMBL" id="LZYB01000001">
    <property type="protein sequence ID" value="OBV12380.1"/>
    <property type="molecule type" value="Genomic_DNA"/>
</dbReference>
<evidence type="ECO:0000313" key="2">
    <source>
        <dbReference type="EMBL" id="OBV12380.1"/>
    </source>
</evidence>
<dbReference type="AlphaFoldDB" id="A0A1A7BMJ6"/>
<feature type="signal peptide" evidence="1">
    <location>
        <begin position="1"/>
        <end position="21"/>
    </location>
</feature>
<evidence type="ECO:0000256" key="1">
    <source>
        <dbReference type="SAM" id="SignalP"/>
    </source>
</evidence>